<dbReference type="EMBL" id="LK052904">
    <property type="protein sequence ID" value="CDR45703.1"/>
    <property type="molecule type" value="Genomic_DNA"/>
</dbReference>
<gene>
    <name evidence="2" type="ORF">CYFA0S_19e02014g</name>
</gene>
<dbReference type="PhylomeDB" id="A0A061B8K7"/>
<dbReference type="SUPFAM" id="SSF47072">
    <property type="entry name" value="Cysteine alpha-hairpin motif"/>
    <property type="match status" value="1"/>
</dbReference>
<dbReference type="Gene3D" id="1.10.287.2900">
    <property type="match status" value="1"/>
</dbReference>
<evidence type="ECO:0000256" key="1">
    <source>
        <dbReference type="SAM" id="SignalP"/>
    </source>
</evidence>
<evidence type="ECO:0000313" key="2">
    <source>
        <dbReference type="EMBL" id="CDR45703.1"/>
    </source>
</evidence>
<name>A0A061B8K7_CYBFA</name>
<accession>A0A061B8K7</accession>
<keyword evidence="1" id="KW-0732">Signal</keyword>
<dbReference type="OrthoDB" id="276296at2759"/>
<proteinExistence type="predicted"/>
<organism evidence="2">
    <name type="scientific">Cyberlindnera fabianii</name>
    <name type="common">Yeast</name>
    <name type="synonym">Hansenula fabianii</name>
    <dbReference type="NCBI Taxonomy" id="36022"/>
    <lineage>
        <taxon>Eukaryota</taxon>
        <taxon>Fungi</taxon>
        <taxon>Dikarya</taxon>
        <taxon>Ascomycota</taxon>
        <taxon>Saccharomycotina</taxon>
        <taxon>Saccharomycetes</taxon>
        <taxon>Phaffomycetales</taxon>
        <taxon>Phaffomycetaceae</taxon>
        <taxon>Cyberlindnera</taxon>
    </lineage>
</organism>
<dbReference type="AlphaFoldDB" id="A0A061B8K7"/>
<dbReference type="InterPro" id="IPR009069">
    <property type="entry name" value="Cys_alpha_HP_mot_SF"/>
</dbReference>
<reference evidence="2" key="1">
    <citation type="journal article" date="2014" name="Genome Announc.">
        <title>Genome sequence of the yeast Cyberlindnera fabianii (Hansenula fabianii).</title>
        <authorList>
            <person name="Freel K.C."/>
            <person name="Sarilar V."/>
            <person name="Neuveglise C."/>
            <person name="Devillers H."/>
            <person name="Friedrich A."/>
            <person name="Schacherer J."/>
        </authorList>
    </citation>
    <scope>NUCLEOTIDE SEQUENCE</scope>
    <source>
        <strain evidence="2">YJS4271</strain>
    </source>
</reference>
<feature type="chain" id="PRO_5001594520" evidence="1">
    <location>
        <begin position="22"/>
        <end position="78"/>
    </location>
</feature>
<sequence>MFSSLCFIYMSSILTIYSVPAFQKIIGECGPLLQEYQQCLQKNIKDQTKCSTLLKQIRECASGCVNLNDDPVNKLSTR</sequence>
<protein>
    <submittedName>
        <fullName evidence="2">CYFA0S19e02014g1_1</fullName>
    </submittedName>
</protein>
<feature type="signal peptide" evidence="1">
    <location>
        <begin position="1"/>
        <end position="21"/>
    </location>
</feature>